<organism evidence="2 3">
    <name type="scientific">Candidatus Viadribacter manganicus</name>
    <dbReference type="NCBI Taxonomy" id="1759059"/>
    <lineage>
        <taxon>Bacteria</taxon>
        <taxon>Pseudomonadati</taxon>
        <taxon>Pseudomonadota</taxon>
        <taxon>Alphaproteobacteria</taxon>
        <taxon>Hyphomonadales</taxon>
        <taxon>Hyphomonadaceae</taxon>
        <taxon>Candidatus Viadribacter</taxon>
    </lineage>
</organism>
<dbReference type="Proteomes" id="UP000092498">
    <property type="component" value="Chromosome"/>
</dbReference>
<dbReference type="AlphaFoldDB" id="A0A1B1AJI0"/>
<keyword evidence="3" id="KW-1185">Reference proteome</keyword>
<evidence type="ECO:0000313" key="3">
    <source>
        <dbReference type="Proteomes" id="UP000092498"/>
    </source>
</evidence>
<evidence type="ECO:0000313" key="2">
    <source>
        <dbReference type="EMBL" id="ANP46726.1"/>
    </source>
</evidence>
<evidence type="ECO:0008006" key="4">
    <source>
        <dbReference type="Google" id="ProtNLM"/>
    </source>
</evidence>
<gene>
    <name evidence="2" type="ORF">ATE48_12775</name>
</gene>
<accession>A0A1B1AJI0</accession>
<protein>
    <recommendedName>
        <fullName evidence="4">Lipoprotein</fullName>
    </recommendedName>
</protein>
<dbReference type="InParanoid" id="A0A1B1AJI0"/>
<dbReference type="RefSeq" id="WP_066772103.1">
    <property type="nucleotide sequence ID" value="NZ_CP013244.1"/>
</dbReference>
<name>A0A1B1AJI0_9PROT</name>
<dbReference type="KEGG" id="cbot:ATE48_12775"/>
<dbReference type="EMBL" id="CP013244">
    <property type="protein sequence ID" value="ANP46726.1"/>
    <property type="molecule type" value="Genomic_DNA"/>
</dbReference>
<sequence length="120" mass="12539">MRSLKLLTFMLVFALSACATAGSPDTIENSYGNTLVATLASGAQARYYFNPDGTYSVVLPSGVVVSGVFEVDGDQICRTPAGGTRACAHYVDGKSVGDTWTQTASDGSTYSVTLRAGREP</sequence>
<feature type="chain" id="PRO_5008518907" description="Lipoprotein" evidence="1">
    <location>
        <begin position="22"/>
        <end position="120"/>
    </location>
</feature>
<keyword evidence="1" id="KW-0732">Signal</keyword>
<proteinExistence type="predicted"/>
<dbReference type="PROSITE" id="PS51257">
    <property type="entry name" value="PROKAR_LIPOPROTEIN"/>
    <property type="match status" value="1"/>
</dbReference>
<dbReference type="STRING" id="1759059.ATE48_12775"/>
<reference evidence="2 3" key="1">
    <citation type="submission" date="2015-11" db="EMBL/GenBank/DDBJ databases">
        <title>Whole-Genome Sequence of Candidatus Oderbacter manganicum from the National Park Lower Oder Valley, Germany.</title>
        <authorList>
            <person name="Braun B."/>
            <person name="Liere K."/>
            <person name="Szewzyk U."/>
        </authorList>
    </citation>
    <scope>NUCLEOTIDE SEQUENCE [LARGE SCALE GENOMIC DNA]</scope>
    <source>
        <strain evidence="2 3">OTSz_A_272</strain>
    </source>
</reference>
<evidence type="ECO:0000256" key="1">
    <source>
        <dbReference type="SAM" id="SignalP"/>
    </source>
</evidence>
<feature type="signal peptide" evidence="1">
    <location>
        <begin position="1"/>
        <end position="21"/>
    </location>
</feature>